<evidence type="ECO:0000256" key="8">
    <source>
        <dbReference type="ARBA" id="ARBA00023136"/>
    </source>
</evidence>
<keyword evidence="8" id="KW-0472">Membrane</keyword>
<evidence type="ECO:0000313" key="11">
    <source>
        <dbReference type="Proteomes" id="UP000294678"/>
    </source>
</evidence>
<keyword evidence="6" id="KW-0408">Iron</keyword>
<comment type="caution">
    <text evidence="10">The sequence shown here is derived from an EMBL/GenBank/DDBJ whole genome shotgun (WGS) entry which is preliminary data.</text>
</comment>
<keyword evidence="1" id="KW-0813">Transport</keyword>
<name>A0AA46I6Q8_9FUSO</name>
<dbReference type="PROSITE" id="PS50893">
    <property type="entry name" value="ABC_TRANSPORTER_2"/>
    <property type="match status" value="1"/>
</dbReference>
<dbReference type="InterPro" id="IPR027417">
    <property type="entry name" value="P-loop_NTPase"/>
</dbReference>
<gene>
    <name evidence="10" type="ORF">EV215_0406</name>
</gene>
<dbReference type="InterPro" id="IPR017871">
    <property type="entry name" value="ABC_transporter-like_CS"/>
</dbReference>
<evidence type="ECO:0000256" key="2">
    <source>
        <dbReference type="ARBA" id="ARBA00022475"/>
    </source>
</evidence>
<dbReference type="Pfam" id="PF00005">
    <property type="entry name" value="ABC_tran"/>
    <property type="match status" value="1"/>
</dbReference>
<dbReference type="FunFam" id="3.40.50.300:FF:000425">
    <property type="entry name" value="Probable ABC transporter, ATP-binding subunit"/>
    <property type="match status" value="1"/>
</dbReference>
<dbReference type="GO" id="GO:0015697">
    <property type="term" value="P:quaternary ammonium group transport"/>
    <property type="evidence" value="ECO:0007669"/>
    <property type="project" value="UniProtKB-ARBA"/>
</dbReference>
<dbReference type="Proteomes" id="UP000294678">
    <property type="component" value="Unassembled WGS sequence"/>
</dbReference>
<dbReference type="GO" id="GO:0016887">
    <property type="term" value="F:ATP hydrolysis activity"/>
    <property type="evidence" value="ECO:0007669"/>
    <property type="project" value="InterPro"/>
</dbReference>
<dbReference type="RefSeq" id="WP_134112306.1">
    <property type="nucleotide sequence ID" value="NZ_SOBG01000001.1"/>
</dbReference>
<organism evidence="10 11">
    <name type="scientific">Hypnocyclicus thermotrophus</name>
    <dbReference type="NCBI Taxonomy" id="1627895"/>
    <lineage>
        <taxon>Bacteria</taxon>
        <taxon>Fusobacteriati</taxon>
        <taxon>Fusobacteriota</taxon>
        <taxon>Fusobacteriia</taxon>
        <taxon>Fusobacteriales</taxon>
        <taxon>Fusobacteriaceae</taxon>
        <taxon>Hypnocyclicus</taxon>
    </lineage>
</organism>
<keyword evidence="2" id="KW-1003">Cell membrane</keyword>
<dbReference type="PROSITE" id="PS00211">
    <property type="entry name" value="ABC_TRANSPORTER_1"/>
    <property type="match status" value="1"/>
</dbReference>
<sequence>MIKLKNITKEYDDFKLKNINFEVKKGEFISLLGKSGSGKSTILNIISGIDKNYKGEVLFKNKNINNYNLLEKKLAMIFQEDYLFPHLNIEKNIGFGLKMRKEKKEIIKKKVDNLLEKLGLKNFNKKYPHELSGGQKQRVAIARALAIEPEILLMDEPFSALDENLRLEMQDLIKNIHKENKVTTIFVTHDQDEAFKLSDRIILIEDGDILQTDKPLKLYKKPKNEKVAKFLGMKNIFDSKIFENYYKIDKNQKIIIKDKDIIIKKNGKIIGNIEGINYYKNICELIIRFENGKIYYCDSIENINRYKLRGKIKFDIKMDEVYYI</sequence>
<keyword evidence="5 10" id="KW-0067">ATP-binding</keyword>
<evidence type="ECO:0000256" key="3">
    <source>
        <dbReference type="ARBA" id="ARBA00022496"/>
    </source>
</evidence>
<dbReference type="GO" id="GO:0016020">
    <property type="term" value="C:membrane"/>
    <property type="evidence" value="ECO:0007669"/>
    <property type="project" value="InterPro"/>
</dbReference>
<keyword evidence="7" id="KW-0406">Ion transport</keyword>
<dbReference type="SMART" id="SM00382">
    <property type="entry name" value="AAA"/>
    <property type="match status" value="1"/>
</dbReference>
<dbReference type="InterPro" id="IPR003439">
    <property type="entry name" value="ABC_transporter-like_ATP-bd"/>
</dbReference>
<dbReference type="InterPro" id="IPR015853">
    <property type="entry name" value="ABC_transpr_FbpC"/>
</dbReference>
<accession>A0AA46I6Q8</accession>
<evidence type="ECO:0000259" key="9">
    <source>
        <dbReference type="PROSITE" id="PS50893"/>
    </source>
</evidence>
<dbReference type="SUPFAM" id="SSF52540">
    <property type="entry name" value="P-loop containing nucleoside triphosphate hydrolases"/>
    <property type="match status" value="1"/>
</dbReference>
<evidence type="ECO:0000256" key="4">
    <source>
        <dbReference type="ARBA" id="ARBA00022741"/>
    </source>
</evidence>
<feature type="domain" description="ABC transporter" evidence="9">
    <location>
        <begin position="2"/>
        <end position="231"/>
    </location>
</feature>
<proteinExistence type="predicted"/>
<keyword evidence="11" id="KW-1185">Reference proteome</keyword>
<evidence type="ECO:0000256" key="6">
    <source>
        <dbReference type="ARBA" id="ARBA00023004"/>
    </source>
</evidence>
<dbReference type="PANTHER" id="PTHR42781">
    <property type="entry name" value="SPERMIDINE/PUTRESCINE IMPORT ATP-BINDING PROTEIN POTA"/>
    <property type="match status" value="1"/>
</dbReference>
<dbReference type="Gene3D" id="3.40.50.300">
    <property type="entry name" value="P-loop containing nucleotide triphosphate hydrolases"/>
    <property type="match status" value="1"/>
</dbReference>
<evidence type="ECO:0000256" key="7">
    <source>
        <dbReference type="ARBA" id="ARBA00023065"/>
    </source>
</evidence>
<evidence type="ECO:0000313" key="10">
    <source>
        <dbReference type="EMBL" id="TDT72596.1"/>
    </source>
</evidence>
<reference evidence="10 11" key="1">
    <citation type="submission" date="2019-03" db="EMBL/GenBank/DDBJ databases">
        <title>Genomic Encyclopedia of Type Strains, Phase IV (KMG-IV): sequencing the most valuable type-strain genomes for metagenomic binning, comparative biology and taxonomic classification.</title>
        <authorList>
            <person name="Goeker M."/>
        </authorList>
    </citation>
    <scope>NUCLEOTIDE SEQUENCE [LARGE SCALE GENOMIC DNA]</scope>
    <source>
        <strain evidence="10 11">DSM 100055</strain>
    </source>
</reference>
<dbReference type="CDD" id="cd03259">
    <property type="entry name" value="ABC_Carb_Solutes_like"/>
    <property type="match status" value="1"/>
</dbReference>
<dbReference type="InterPro" id="IPR003593">
    <property type="entry name" value="AAA+_ATPase"/>
</dbReference>
<keyword evidence="3" id="KW-0410">Iron transport</keyword>
<dbReference type="AlphaFoldDB" id="A0AA46I6Q8"/>
<dbReference type="GO" id="GO:0005524">
    <property type="term" value="F:ATP binding"/>
    <property type="evidence" value="ECO:0007669"/>
    <property type="project" value="UniProtKB-KW"/>
</dbReference>
<protein>
    <submittedName>
        <fullName evidence="10">Spermidine/putrescine transport system ATP-binding protein</fullName>
    </submittedName>
</protein>
<evidence type="ECO:0000256" key="5">
    <source>
        <dbReference type="ARBA" id="ARBA00022840"/>
    </source>
</evidence>
<dbReference type="EMBL" id="SOBG01000001">
    <property type="protein sequence ID" value="TDT72596.1"/>
    <property type="molecule type" value="Genomic_DNA"/>
</dbReference>
<keyword evidence="4" id="KW-0547">Nucleotide-binding</keyword>
<dbReference type="PANTHER" id="PTHR42781:SF9">
    <property type="entry name" value="AMINO ACID ABC TRANSPORTER, ATP-BINDING PROTEIN-RELATED"/>
    <property type="match status" value="1"/>
</dbReference>
<dbReference type="GO" id="GO:0015408">
    <property type="term" value="F:ABC-type ferric iron transporter activity"/>
    <property type="evidence" value="ECO:0007669"/>
    <property type="project" value="InterPro"/>
</dbReference>
<dbReference type="InterPro" id="IPR050093">
    <property type="entry name" value="ABC_SmlMolc_Importer"/>
</dbReference>
<evidence type="ECO:0000256" key="1">
    <source>
        <dbReference type="ARBA" id="ARBA00022448"/>
    </source>
</evidence>